<organism evidence="2 3">
    <name type="scientific">Carbonactinospora thermoautotrophica</name>
    <dbReference type="NCBI Taxonomy" id="1469144"/>
    <lineage>
        <taxon>Bacteria</taxon>
        <taxon>Bacillati</taxon>
        <taxon>Actinomycetota</taxon>
        <taxon>Actinomycetes</taxon>
        <taxon>Kitasatosporales</taxon>
        <taxon>Carbonactinosporaceae</taxon>
        <taxon>Carbonactinospora</taxon>
    </lineage>
</organism>
<evidence type="ECO:0000313" key="3">
    <source>
        <dbReference type="Proteomes" id="UP000070188"/>
    </source>
</evidence>
<dbReference type="PATRIC" id="fig|1469144.10.peg.1513"/>
<feature type="region of interest" description="Disordered" evidence="1">
    <location>
        <begin position="1"/>
        <end position="29"/>
    </location>
</feature>
<keyword evidence="3" id="KW-1185">Reference proteome</keyword>
<comment type="caution">
    <text evidence="2">The sequence shown here is derived from an EMBL/GenBank/DDBJ whole genome shotgun (WGS) entry which is preliminary data.</text>
</comment>
<accession>A0A132MPD9</accession>
<dbReference type="EMBL" id="LAXD01000001">
    <property type="protein sequence ID" value="KWW99736.1"/>
    <property type="molecule type" value="Genomic_DNA"/>
</dbReference>
<evidence type="ECO:0000313" key="2">
    <source>
        <dbReference type="EMBL" id="KWW99736.1"/>
    </source>
</evidence>
<proteinExistence type="predicted"/>
<protein>
    <submittedName>
        <fullName evidence="2">Uncharacterized protein</fullName>
    </submittedName>
</protein>
<dbReference type="AlphaFoldDB" id="A0A132MPD9"/>
<reference evidence="3" key="1">
    <citation type="submission" date="2015-04" db="EMBL/GenBank/DDBJ databases">
        <title>Physiological reanalysis, assessment of diazotrophy, and genome sequences of multiple isolates of Streptomyces thermoautotrophicus.</title>
        <authorList>
            <person name="MacKellar D.C."/>
            <person name="Lieber L."/>
            <person name="Norman J."/>
            <person name="Bolger A."/>
            <person name="Tobin C."/>
            <person name="Murray J.W."/>
            <person name="Chang R."/>
            <person name="Ford T."/>
            <person name="Nguyen P.Q."/>
            <person name="Woodward J."/>
            <person name="Permingeat H."/>
            <person name="Joshi N.S."/>
            <person name="Silver P.A."/>
            <person name="Usadel B."/>
            <person name="Rutherford A.W."/>
            <person name="Friesen M."/>
            <person name="Prell J."/>
        </authorList>
    </citation>
    <scope>NUCLEOTIDE SEQUENCE [LARGE SCALE GENOMIC DNA]</scope>
    <source>
        <strain evidence="3">H1</strain>
    </source>
</reference>
<name>A0A132MPD9_9ACTN</name>
<gene>
    <name evidence="2" type="ORF">LI90_1375</name>
</gene>
<evidence type="ECO:0000256" key="1">
    <source>
        <dbReference type="SAM" id="MobiDB-lite"/>
    </source>
</evidence>
<sequence length="117" mass="12384">MVPHPPVGQVPSPDESHDATAAAPLFQRPLVAAHRRSQLTRAPRDSKTHFGLVAPMVVTRLTMGGQNRNGSREWASSSAGRRGHGAGQAGTPCLPGERAARQIVRIPPIAATRTASR</sequence>
<feature type="region of interest" description="Disordered" evidence="1">
    <location>
        <begin position="63"/>
        <end position="101"/>
    </location>
</feature>
<dbReference type="Proteomes" id="UP000070188">
    <property type="component" value="Unassembled WGS sequence"/>
</dbReference>